<dbReference type="OrthoDB" id="4426724at2759"/>
<feature type="region of interest" description="Disordered" evidence="1">
    <location>
        <begin position="89"/>
        <end position="114"/>
    </location>
</feature>
<dbReference type="SUPFAM" id="SSF55486">
    <property type="entry name" value="Metalloproteases ('zincins'), catalytic domain"/>
    <property type="match status" value="1"/>
</dbReference>
<reference evidence="3 4" key="1">
    <citation type="submission" date="2017-06" db="EMBL/GenBank/DDBJ databases">
        <title>Draft genome sequence of a variant of Elsinoe murrayae.</title>
        <authorList>
            <person name="Cheng Q."/>
        </authorList>
    </citation>
    <scope>NUCLEOTIDE SEQUENCE [LARGE SCALE GENOMIC DNA]</scope>
    <source>
        <strain evidence="3 4">CQ-2017a</strain>
    </source>
</reference>
<feature type="region of interest" description="Disordered" evidence="1">
    <location>
        <begin position="37"/>
        <end position="61"/>
    </location>
</feature>
<evidence type="ECO:0000256" key="2">
    <source>
        <dbReference type="SAM" id="SignalP"/>
    </source>
</evidence>
<organism evidence="3 4">
    <name type="scientific">Sphaceloma murrayae</name>
    <dbReference type="NCBI Taxonomy" id="2082308"/>
    <lineage>
        <taxon>Eukaryota</taxon>
        <taxon>Fungi</taxon>
        <taxon>Dikarya</taxon>
        <taxon>Ascomycota</taxon>
        <taxon>Pezizomycotina</taxon>
        <taxon>Dothideomycetes</taxon>
        <taxon>Dothideomycetidae</taxon>
        <taxon>Myriangiales</taxon>
        <taxon>Elsinoaceae</taxon>
        <taxon>Sphaceloma</taxon>
    </lineage>
</organism>
<feature type="compositionally biased region" description="Basic residues" evidence="1">
    <location>
        <begin position="45"/>
        <end position="55"/>
    </location>
</feature>
<dbReference type="AlphaFoldDB" id="A0A2K1QQN5"/>
<protein>
    <submittedName>
        <fullName evidence="3">Uncharacterized protein</fullName>
    </submittedName>
</protein>
<feature type="chain" id="PRO_5014418580" evidence="2">
    <location>
        <begin position="20"/>
        <end position="296"/>
    </location>
</feature>
<dbReference type="Proteomes" id="UP000243797">
    <property type="component" value="Unassembled WGS sequence"/>
</dbReference>
<proteinExistence type="predicted"/>
<evidence type="ECO:0000313" key="3">
    <source>
        <dbReference type="EMBL" id="PNS17394.1"/>
    </source>
</evidence>
<comment type="caution">
    <text evidence="3">The sequence shown here is derived from an EMBL/GenBank/DDBJ whole genome shotgun (WGS) entry which is preliminary data.</text>
</comment>
<keyword evidence="4" id="KW-1185">Reference proteome</keyword>
<evidence type="ECO:0000256" key="1">
    <source>
        <dbReference type="SAM" id="MobiDB-lite"/>
    </source>
</evidence>
<dbReference type="InParanoid" id="A0A2K1QQN5"/>
<name>A0A2K1QQN5_9PEZI</name>
<gene>
    <name evidence="3" type="ORF">CAC42_7077</name>
</gene>
<sequence>MRYTLLPIALAAVVSFVSAVPIVEPAEFAAPVKLAAATPPGNRTRGGRHRHRRPRPSLTGTAAAVSKVSSTTSSVAPYFPSTTVVTTTTTTTTTTEAPVTTTTTTTTTTEAPVTTSEAASSASYEAAPAASPVAAAPALTWTLAKSGNPSADELDAYGRIEAAMTAAVARYGRFSSFAKQINVAYAPGVPTAEASFNGDLRFGSNRGFMNERTALHEISHTLGIGQTSAFSWRCNDNWWPGATALLQSWDGAGARINCGGGHIWPYGLNYDSEWSELNADRHCQLIDAMIKDGMWA</sequence>
<accession>A0A2K1QQN5</accession>
<keyword evidence="2" id="KW-0732">Signal</keyword>
<evidence type="ECO:0000313" key="4">
    <source>
        <dbReference type="Proteomes" id="UP000243797"/>
    </source>
</evidence>
<dbReference type="EMBL" id="NKHZ01000051">
    <property type="protein sequence ID" value="PNS17394.1"/>
    <property type="molecule type" value="Genomic_DNA"/>
</dbReference>
<feature type="signal peptide" evidence="2">
    <location>
        <begin position="1"/>
        <end position="19"/>
    </location>
</feature>